<reference evidence="2" key="1">
    <citation type="submission" date="2024-07" db="EMBL/GenBank/DDBJ databases">
        <title>Two chromosome-level genome assemblies of Korean endemic species Abeliophyllum distichum and Forsythia ovata (Oleaceae).</title>
        <authorList>
            <person name="Jang H."/>
        </authorList>
    </citation>
    <scope>NUCLEOTIDE SEQUENCE [LARGE SCALE GENOMIC DNA]</scope>
</reference>
<proteinExistence type="predicted"/>
<organism evidence="1 2">
    <name type="scientific">Forsythia ovata</name>
    <dbReference type="NCBI Taxonomy" id="205694"/>
    <lineage>
        <taxon>Eukaryota</taxon>
        <taxon>Viridiplantae</taxon>
        <taxon>Streptophyta</taxon>
        <taxon>Embryophyta</taxon>
        <taxon>Tracheophyta</taxon>
        <taxon>Spermatophyta</taxon>
        <taxon>Magnoliopsida</taxon>
        <taxon>eudicotyledons</taxon>
        <taxon>Gunneridae</taxon>
        <taxon>Pentapetalae</taxon>
        <taxon>asterids</taxon>
        <taxon>lamiids</taxon>
        <taxon>Lamiales</taxon>
        <taxon>Oleaceae</taxon>
        <taxon>Forsythieae</taxon>
        <taxon>Forsythia</taxon>
    </lineage>
</organism>
<evidence type="ECO:0000313" key="2">
    <source>
        <dbReference type="Proteomes" id="UP001604277"/>
    </source>
</evidence>
<keyword evidence="2" id="KW-1185">Reference proteome</keyword>
<dbReference type="EMBL" id="JBFOLJ010000006">
    <property type="protein sequence ID" value="KAL2529428.1"/>
    <property type="molecule type" value="Genomic_DNA"/>
</dbReference>
<protein>
    <submittedName>
        <fullName evidence="1">Uncharacterized protein</fullName>
    </submittedName>
</protein>
<dbReference type="Proteomes" id="UP001604277">
    <property type="component" value="Unassembled WGS sequence"/>
</dbReference>
<evidence type="ECO:0000313" key="1">
    <source>
        <dbReference type="EMBL" id="KAL2529428.1"/>
    </source>
</evidence>
<accession>A0ABD1UYD7</accession>
<dbReference type="AlphaFoldDB" id="A0ABD1UYD7"/>
<sequence length="106" mass="12095">MEKLQMMLLGHDQGSTIFKSHLLYLEAARTPPPMNIQRRFDNLDSGYFFHSLSNRIKVALWGDLANNEGQILSDKVSENPAEEVKRLPGGKIKKNVRILENLLLHP</sequence>
<gene>
    <name evidence="1" type="ORF">Fot_22029</name>
</gene>
<comment type="caution">
    <text evidence="1">The sequence shown here is derived from an EMBL/GenBank/DDBJ whole genome shotgun (WGS) entry which is preliminary data.</text>
</comment>
<name>A0ABD1UYD7_9LAMI</name>